<evidence type="ECO:0000256" key="1">
    <source>
        <dbReference type="ARBA" id="ARBA00006754"/>
    </source>
</evidence>
<dbReference type="Pfam" id="PF17853">
    <property type="entry name" value="GGDEF_2"/>
    <property type="match status" value="1"/>
</dbReference>
<comment type="similarity">
    <text evidence="1">Belongs to the CdaR family.</text>
</comment>
<dbReference type="InterPro" id="IPR041522">
    <property type="entry name" value="CdaR_GGDEF"/>
</dbReference>
<dbReference type="InterPro" id="IPR025736">
    <property type="entry name" value="PucR_C-HTH_dom"/>
</dbReference>
<dbReference type="Gene3D" id="1.10.10.2840">
    <property type="entry name" value="PucR C-terminal helix-turn-helix domain"/>
    <property type="match status" value="1"/>
</dbReference>
<evidence type="ECO:0000259" key="4">
    <source>
        <dbReference type="Pfam" id="PF17853"/>
    </source>
</evidence>
<dbReference type="RefSeq" id="WP_009610210.1">
    <property type="nucleotide sequence ID" value="NZ_SLWU01000037.1"/>
</dbReference>
<dbReference type="InterPro" id="IPR042070">
    <property type="entry name" value="PucR_C-HTH_sf"/>
</dbReference>
<comment type="caution">
    <text evidence="5">The sequence shown here is derived from an EMBL/GenBank/DDBJ whole genome shotgun (WGS) entry which is preliminary data.</text>
</comment>
<name>A0A4R2JDJ0_9THEO</name>
<dbReference type="Pfam" id="PF05651">
    <property type="entry name" value="Diacid_rec"/>
    <property type="match status" value="1"/>
</dbReference>
<evidence type="ECO:0000259" key="2">
    <source>
        <dbReference type="Pfam" id="PF05651"/>
    </source>
</evidence>
<dbReference type="InterPro" id="IPR008599">
    <property type="entry name" value="Diacid_rec"/>
</dbReference>
<dbReference type="Proteomes" id="UP000294886">
    <property type="component" value="Unassembled WGS sequence"/>
</dbReference>
<feature type="domain" description="PucR C-terminal helix-turn-helix" evidence="3">
    <location>
        <begin position="324"/>
        <end position="381"/>
    </location>
</feature>
<evidence type="ECO:0000259" key="3">
    <source>
        <dbReference type="Pfam" id="PF13556"/>
    </source>
</evidence>
<gene>
    <name evidence="5" type="ORF">EV203_1371</name>
</gene>
<evidence type="ECO:0000313" key="5">
    <source>
        <dbReference type="EMBL" id="TCO56182.1"/>
    </source>
</evidence>
<reference evidence="5 6" key="1">
    <citation type="submission" date="2019-03" db="EMBL/GenBank/DDBJ databases">
        <title>Genomic Encyclopedia of Type Strains, Phase IV (KMG-IV): sequencing the most valuable type-strain genomes for metagenomic binning, comparative biology and taxonomic classification.</title>
        <authorList>
            <person name="Goeker M."/>
        </authorList>
    </citation>
    <scope>NUCLEOTIDE SEQUENCE [LARGE SCALE GENOMIC DNA]</scope>
    <source>
        <strain evidence="5 6">DSM 13054</strain>
    </source>
</reference>
<dbReference type="PANTHER" id="PTHR33744">
    <property type="entry name" value="CARBOHYDRATE DIACID REGULATOR"/>
    <property type="match status" value="1"/>
</dbReference>
<dbReference type="AlphaFoldDB" id="A0A4R2JDJ0"/>
<sequence>MLTQKDYQKIVDRLMSILGKNINIMNTEGIIIASGDASRIGSFHEGAKIAASEKADIIINEEDISHYKGVKKGINIPFFYNNQVVGVVGITGEPKEVIGFGKIIKELVELMIQEYENKKYEELQTRAMMSFIKELLKHPNVSLEEENVLKNRAKLIGFDLDLPRILVVTDIKGFGDFIFSKHLKELGVQELKDRIVEFIRNRLFLNEIVINLSEDRFVILLDFKRTSIDEFCMELQKGINEKFGLRCVTGIGPICKQIKDYYSSFTIANKLVDIGRKLNKEVLNFANYRLELLIYELNSIVDEDTRKLFLEKYQFILKNFSEDLIGTIKTYFESGMNIEVTSRKLFLHRNTILYRLNKIKEKFNIEITNPYICMEIYIAILLEQLSHKDEFGICAQKLGKKSHK</sequence>
<dbReference type="EMBL" id="SLWU01000037">
    <property type="protein sequence ID" value="TCO56182.1"/>
    <property type="molecule type" value="Genomic_DNA"/>
</dbReference>
<evidence type="ECO:0000313" key="6">
    <source>
        <dbReference type="Proteomes" id="UP000294886"/>
    </source>
</evidence>
<dbReference type="InterPro" id="IPR051448">
    <property type="entry name" value="CdaR-like_regulators"/>
</dbReference>
<dbReference type="PANTHER" id="PTHR33744:SF16">
    <property type="entry name" value="CARBOHYDRATE DIACID REGULATOR"/>
    <property type="match status" value="1"/>
</dbReference>
<feature type="domain" description="Putative sugar diacid recognition" evidence="2">
    <location>
        <begin position="3"/>
        <end position="135"/>
    </location>
</feature>
<protein>
    <submittedName>
        <fullName evidence="5">Carbohydrate diacid regulator</fullName>
    </submittedName>
</protein>
<dbReference type="Pfam" id="PF13556">
    <property type="entry name" value="HTH_30"/>
    <property type="match status" value="1"/>
</dbReference>
<proteinExistence type="inferred from homology"/>
<organism evidence="5 6">
    <name type="scientific">Caldanaerobacter subterraneus</name>
    <dbReference type="NCBI Taxonomy" id="911092"/>
    <lineage>
        <taxon>Bacteria</taxon>
        <taxon>Bacillati</taxon>
        <taxon>Bacillota</taxon>
        <taxon>Clostridia</taxon>
        <taxon>Thermoanaerobacterales</taxon>
        <taxon>Thermoanaerobacteraceae</taxon>
        <taxon>Caldanaerobacter</taxon>
    </lineage>
</organism>
<feature type="domain" description="CdaR GGDEF-like" evidence="4">
    <location>
        <begin position="146"/>
        <end position="270"/>
    </location>
</feature>
<accession>A0A4R2JDJ0</accession>